<dbReference type="GO" id="GO:0005737">
    <property type="term" value="C:cytoplasm"/>
    <property type="evidence" value="ECO:0007669"/>
    <property type="project" value="TreeGrafter"/>
</dbReference>
<dbReference type="STRING" id="1423351.A0A074RIF7"/>
<organism evidence="7 8">
    <name type="scientific">Rhizoctonia solani 123E</name>
    <dbReference type="NCBI Taxonomy" id="1423351"/>
    <lineage>
        <taxon>Eukaryota</taxon>
        <taxon>Fungi</taxon>
        <taxon>Dikarya</taxon>
        <taxon>Basidiomycota</taxon>
        <taxon>Agaricomycotina</taxon>
        <taxon>Agaricomycetes</taxon>
        <taxon>Cantharellales</taxon>
        <taxon>Ceratobasidiaceae</taxon>
        <taxon>Rhizoctonia</taxon>
    </lineage>
</organism>
<dbReference type="PANTHER" id="PTHR10755">
    <property type="entry name" value="COPROPORPHYRINOGEN III OXIDASE, MITOCHONDRIAL"/>
    <property type="match status" value="1"/>
</dbReference>
<feature type="non-terminal residue" evidence="7">
    <location>
        <position position="1"/>
    </location>
</feature>
<evidence type="ECO:0000256" key="1">
    <source>
        <dbReference type="ARBA" id="ARBA00005168"/>
    </source>
</evidence>
<gene>
    <name evidence="7" type="ORF">V565_308520</name>
</gene>
<comment type="pathway">
    <text evidence="1">Porphyrin-containing compound metabolism; protoporphyrin-IX biosynthesis; protoporphyrinogen-IX from coproporphyrinogen-III (O2 route): step 1/1.</text>
</comment>
<dbReference type="Pfam" id="PF01218">
    <property type="entry name" value="Coprogen_oxidas"/>
    <property type="match status" value="1"/>
</dbReference>
<evidence type="ECO:0000256" key="4">
    <source>
        <dbReference type="ARBA" id="ARBA00012869"/>
    </source>
</evidence>
<dbReference type="OrthoDB" id="15318at2759"/>
<proteinExistence type="inferred from homology"/>
<reference evidence="7 8" key="1">
    <citation type="submission" date="2013-12" db="EMBL/GenBank/DDBJ databases">
        <authorList>
            <person name="Cubeta M."/>
            <person name="Pakala S."/>
            <person name="Fedorova N."/>
            <person name="Thomas E."/>
            <person name="Dean R."/>
            <person name="Jabaji S."/>
            <person name="Neate S."/>
            <person name="Toda T."/>
            <person name="Tavantzis S."/>
            <person name="Vilgalys R."/>
            <person name="Bharathan N."/>
            <person name="Pakala S."/>
            <person name="Losada L.S."/>
            <person name="Zafar N."/>
            <person name="Nierman W."/>
        </authorList>
    </citation>
    <scope>NUCLEOTIDE SEQUENCE [LARGE SCALE GENOMIC DNA]</scope>
    <source>
        <strain evidence="7 8">123E</strain>
    </source>
</reference>
<dbReference type="InterPro" id="IPR001260">
    <property type="entry name" value="Coprogen_oxidase_aer"/>
</dbReference>
<keyword evidence="8" id="KW-1185">Reference proteome</keyword>
<comment type="similarity">
    <text evidence="2">Belongs to the aerobic coproporphyrinogen-III oxidase family.</text>
</comment>
<accession>A0A074RIF7</accession>
<dbReference type="UniPathway" id="UPA00251">
    <property type="reaction ID" value="UER00322"/>
</dbReference>
<evidence type="ECO:0000256" key="3">
    <source>
        <dbReference type="ARBA" id="ARBA00011738"/>
    </source>
</evidence>
<dbReference type="InterPro" id="IPR036406">
    <property type="entry name" value="Coprogen_oxidase_aer_sf"/>
</dbReference>
<evidence type="ECO:0000313" key="7">
    <source>
        <dbReference type="EMBL" id="KEP45170.1"/>
    </source>
</evidence>
<keyword evidence="6" id="KW-0627">Porphyrin biosynthesis</keyword>
<name>A0A074RIF7_9AGAM</name>
<evidence type="ECO:0000256" key="5">
    <source>
        <dbReference type="ARBA" id="ARBA00023002"/>
    </source>
</evidence>
<keyword evidence="5" id="KW-0560">Oxidoreductase</keyword>
<dbReference type="EC" id="1.3.3.3" evidence="4"/>
<evidence type="ECO:0000256" key="2">
    <source>
        <dbReference type="ARBA" id="ARBA00010644"/>
    </source>
</evidence>
<dbReference type="Gene3D" id="3.40.1500.10">
    <property type="entry name" value="Coproporphyrinogen III oxidase, aerobic"/>
    <property type="match status" value="1"/>
</dbReference>
<evidence type="ECO:0000313" key="8">
    <source>
        <dbReference type="Proteomes" id="UP000027456"/>
    </source>
</evidence>
<dbReference type="Proteomes" id="UP000027456">
    <property type="component" value="Unassembled WGS sequence"/>
</dbReference>
<evidence type="ECO:0000256" key="6">
    <source>
        <dbReference type="ARBA" id="ARBA00023244"/>
    </source>
</evidence>
<dbReference type="EMBL" id="AZST01002155">
    <property type="protein sequence ID" value="KEP45170.1"/>
    <property type="molecule type" value="Genomic_DNA"/>
</dbReference>
<dbReference type="SUPFAM" id="SSF102886">
    <property type="entry name" value="Coproporphyrinogen III oxidase"/>
    <property type="match status" value="1"/>
</dbReference>
<sequence length="36" mass="4502">LYFHKAIQEACQPHGKDLYRAMKDWCDEYFYIPHRK</sequence>
<comment type="subunit">
    <text evidence="3">Homodimer.</text>
</comment>
<dbReference type="HOGENOM" id="CLU_3362236_0_0_1"/>
<dbReference type="GO" id="GO:0006782">
    <property type="term" value="P:protoporphyrinogen IX biosynthetic process"/>
    <property type="evidence" value="ECO:0007669"/>
    <property type="project" value="UniProtKB-UniPathway"/>
</dbReference>
<protein>
    <recommendedName>
        <fullName evidence="4">coproporphyrinogen oxidase</fullName>
        <ecNumber evidence="4">1.3.3.3</ecNumber>
    </recommendedName>
</protein>
<comment type="caution">
    <text evidence="7">The sequence shown here is derived from an EMBL/GenBank/DDBJ whole genome shotgun (WGS) entry which is preliminary data.</text>
</comment>
<dbReference type="GO" id="GO:0004109">
    <property type="term" value="F:coproporphyrinogen oxidase activity"/>
    <property type="evidence" value="ECO:0007669"/>
    <property type="project" value="UniProtKB-EC"/>
</dbReference>
<dbReference type="AlphaFoldDB" id="A0A074RIF7"/>
<dbReference type="PANTHER" id="PTHR10755:SF0">
    <property type="entry name" value="OXYGEN-DEPENDENT COPROPORPHYRINOGEN-III OXIDASE, MITOCHONDRIAL"/>
    <property type="match status" value="1"/>
</dbReference>
<feature type="non-terminal residue" evidence="7">
    <location>
        <position position="36"/>
    </location>
</feature>